<evidence type="ECO:0008006" key="3">
    <source>
        <dbReference type="Google" id="ProtNLM"/>
    </source>
</evidence>
<dbReference type="Proteomes" id="UP000217507">
    <property type="component" value="Chromosome"/>
</dbReference>
<reference evidence="1 2" key="1">
    <citation type="submission" date="2017-06" db="EMBL/GenBank/DDBJ databases">
        <title>Genome sequencing of cyanobaciteial culture collection at National Institute for Environmental Studies (NIES).</title>
        <authorList>
            <person name="Hirose Y."/>
            <person name="Shimura Y."/>
            <person name="Fujisawa T."/>
            <person name="Nakamura Y."/>
            <person name="Kawachi M."/>
        </authorList>
    </citation>
    <scope>NUCLEOTIDE SEQUENCE [LARGE SCALE GENOMIC DNA]</scope>
    <source>
        <strain evidence="1 2">NIES-23</strain>
    </source>
</reference>
<dbReference type="Gene3D" id="1.10.740.10">
    <property type="entry name" value="Transferase Inhibitor Protein From Tn5, Chain"/>
    <property type="match status" value="1"/>
</dbReference>
<name>A0A1Z4KSG9_ANAVA</name>
<sequence>MSNSNAYLLLLLPCKTRLQQNSYLPSATWIMQGLGGWSGYKSPKPPGITTWVRGLEQFESTFFGWKLALGKLVCTP</sequence>
<dbReference type="AlphaFoldDB" id="A0A1Z4KSG9"/>
<proteinExistence type="predicted"/>
<accession>A0A1Z4KSG9</accession>
<evidence type="ECO:0000313" key="1">
    <source>
        <dbReference type="EMBL" id="BAY71950.1"/>
    </source>
</evidence>
<protein>
    <recommendedName>
        <fullName evidence="3">Transposase</fullName>
    </recommendedName>
</protein>
<gene>
    <name evidence="1" type="ORF">NIES23_47740</name>
</gene>
<dbReference type="EMBL" id="AP018216">
    <property type="protein sequence ID" value="BAY71950.1"/>
    <property type="molecule type" value="Genomic_DNA"/>
</dbReference>
<organism evidence="1 2">
    <name type="scientific">Trichormus variabilis NIES-23</name>
    <dbReference type="NCBI Taxonomy" id="1973479"/>
    <lineage>
        <taxon>Bacteria</taxon>
        <taxon>Bacillati</taxon>
        <taxon>Cyanobacteriota</taxon>
        <taxon>Cyanophyceae</taxon>
        <taxon>Nostocales</taxon>
        <taxon>Nostocaceae</taxon>
        <taxon>Trichormus</taxon>
    </lineage>
</organism>
<dbReference type="InterPro" id="IPR014737">
    <property type="entry name" value="Transposase_Tn5-like_C"/>
</dbReference>
<evidence type="ECO:0000313" key="2">
    <source>
        <dbReference type="Proteomes" id="UP000217507"/>
    </source>
</evidence>